<dbReference type="Gene3D" id="3.40.50.360">
    <property type="match status" value="1"/>
</dbReference>
<sequence>MMKARVVYATITGNNEDVADIIVEALEDLNVVVTEEEISQANVQDLNDTDIVVIVPYTYDEGALPEEGIDYYDDLADITLNGKVFGVAGSGDVFYGDDYGVAVDRFDSRLADSGATRGAQKIKINLSPDADDIKQLDEFANELVSAAQQSTK</sequence>
<comment type="caution">
    <text evidence="9">The sequence shown here is derived from an EMBL/GenBank/DDBJ whole genome shotgun (WGS) entry which is preliminary data.</text>
</comment>
<evidence type="ECO:0000256" key="5">
    <source>
        <dbReference type="ARBA" id="ARBA00022630"/>
    </source>
</evidence>
<protein>
    <submittedName>
        <fullName evidence="9">Flavodoxin</fullName>
    </submittedName>
</protein>
<comment type="function">
    <text evidence="2">Low-potential electron donor to a number of redox enzymes.</text>
</comment>
<organism evidence="9 10">
    <name type="scientific">Furfurilactobacillus milii</name>
    <dbReference type="NCBI Taxonomy" id="2888272"/>
    <lineage>
        <taxon>Bacteria</taxon>
        <taxon>Bacillati</taxon>
        <taxon>Bacillota</taxon>
        <taxon>Bacilli</taxon>
        <taxon>Lactobacillales</taxon>
        <taxon>Lactobacillaceae</taxon>
        <taxon>Furfurilactobacillus</taxon>
    </lineage>
</organism>
<evidence type="ECO:0000313" key="9">
    <source>
        <dbReference type="EMBL" id="MDF9913775.1"/>
    </source>
</evidence>
<evidence type="ECO:0000256" key="6">
    <source>
        <dbReference type="ARBA" id="ARBA00022643"/>
    </source>
</evidence>
<keyword evidence="6" id="KW-0288">FMN</keyword>
<dbReference type="InterPro" id="IPR050619">
    <property type="entry name" value="Flavodoxin"/>
</dbReference>
<evidence type="ECO:0000256" key="2">
    <source>
        <dbReference type="ARBA" id="ARBA00003297"/>
    </source>
</evidence>
<evidence type="ECO:0000313" key="10">
    <source>
        <dbReference type="Proteomes" id="UP001152867"/>
    </source>
</evidence>
<proteinExistence type="inferred from homology"/>
<dbReference type="SUPFAM" id="SSF52218">
    <property type="entry name" value="Flavoproteins"/>
    <property type="match status" value="1"/>
</dbReference>
<gene>
    <name evidence="9" type="ORF">NNA32_05860</name>
</gene>
<dbReference type="InterPro" id="IPR008254">
    <property type="entry name" value="Flavodoxin/NO_synth"/>
</dbReference>
<evidence type="ECO:0000256" key="7">
    <source>
        <dbReference type="ARBA" id="ARBA00022982"/>
    </source>
</evidence>
<evidence type="ECO:0000256" key="4">
    <source>
        <dbReference type="ARBA" id="ARBA00022448"/>
    </source>
</evidence>
<keyword evidence="7" id="KW-0249">Electron transport</keyword>
<comment type="similarity">
    <text evidence="3">Belongs to the flavodoxin family.</text>
</comment>
<dbReference type="EMBL" id="JANDJP010000005">
    <property type="protein sequence ID" value="MDF9913775.1"/>
    <property type="molecule type" value="Genomic_DNA"/>
</dbReference>
<dbReference type="PROSITE" id="PS50902">
    <property type="entry name" value="FLAVODOXIN_LIKE"/>
    <property type="match status" value="1"/>
</dbReference>
<evidence type="ECO:0000259" key="8">
    <source>
        <dbReference type="PROSITE" id="PS50902"/>
    </source>
</evidence>
<dbReference type="Pfam" id="PF00258">
    <property type="entry name" value="Flavodoxin_1"/>
    <property type="match status" value="1"/>
</dbReference>
<dbReference type="InterPro" id="IPR029039">
    <property type="entry name" value="Flavoprotein-like_sf"/>
</dbReference>
<dbReference type="Proteomes" id="UP001152867">
    <property type="component" value="Unassembled WGS sequence"/>
</dbReference>
<dbReference type="PANTHER" id="PTHR42809:SF1">
    <property type="entry name" value="FLAVODOXIN 1"/>
    <property type="match status" value="1"/>
</dbReference>
<keyword evidence="4" id="KW-0813">Transport</keyword>
<reference evidence="9" key="1">
    <citation type="submission" date="2022-06" db="EMBL/GenBank/DDBJ databases">
        <title>Antifungal cultures and metabolites of lactic acid bacteria for use in dairy fermentations.</title>
        <authorList>
            <person name="Zhao Z."/>
            <person name="Gaenzle M."/>
        </authorList>
    </citation>
    <scope>NUCLEOTIDE SEQUENCE</scope>
    <source>
        <strain evidence="9">FUA3126</strain>
    </source>
</reference>
<keyword evidence="5" id="KW-0285">Flavoprotein</keyword>
<evidence type="ECO:0000256" key="1">
    <source>
        <dbReference type="ARBA" id="ARBA00001917"/>
    </source>
</evidence>
<keyword evidence="10" id="KW-1185">Reference proteome</keyword>
<feature type="domain" description="Flavodoxin-like" evidence="8">
    <location>
        <begin position="4"/>
        <end position="144"/>
    </location>
</feature>
<dbReference type="NCBIfam" id="NF005587">
    <property type="entry name" value="PRK07308.1"/>
    <property type="match status" value="1"/>
</dbReference>
<dbReference type="RefSeq" id="WP_178942213.1">
    <property type="nucleotide sequence ID" value="NZ_JAIWJF010000005.1"/>
</dbReference>
<comment type="cofactor">
    <cofactor evidence="1">
        <name>FMN</name>
        <dbReference type="ChEBI" id="CHEBI:58210"/>
    </cofactor>
</comment>
<name>A0ABT6D9N6_9LACO</name>
<evidence type="ECO:0000256" key="3">
    <source>
        <dbReference type="ARBA" id="ARBA00005267"/>
    </source>
</evidence>
<accession>A0ABT6D9N6</accession>
<dbReference type="PANTHER" id="PTHR42809">
    <property type="entry name" value="FLAVODOXIN 2"/>
    <property type="match status" value="1"/>
</dbReference>